<evidence type="ECO:0000256" key="4">
    <source>
        <dbReference type="ARBA" id="ARBA00022723"/>
    </source>
</evidence>
<dbReference type="Pfam" id="PF13186">
    <property type="entry name" value="SPASM"/>
    <property type="match status" value="1"/>
</dbReference>
<keyword evidence="6" id="KW-0411">Iron-sulfur</keyword>
<name>A0A069QKR9_HOYLO</name>
<dbReference type="SUPFAM" id="SSF102114">
    <property type="entry name" value="Radical SAM enzymes"/>
    <property type="match status" value="1"/>
</dbReference>
<dbReference type="Pfam" id="PF04055">
    <property type="entry name" value="Radical_SAM"/>
    <property type="match status" value="1"/>
</dbReference>
<dbReference type="CDD" id="cd01335">
    <property type="entry name" value="Radical_SAM"/>
    <property type="match status" value="1"/>
</dbReference>
<accession>A0A069QKR9</accession>
<comment type="similarity">
    <text evidence="7">Belongs to the radical SAM superfamily. Anaerobic sulfatase-maturating enzyme family.</text>
</comment>
<feature type="domain" description="Radical SAM core" evidence="8">
    <location>
        <begin position="5"/>
        <end position="247"/>
    </location>
</feature>
<dbReference type="InterPro" id="IPR058240">
    <property type="entry name" value="rSAM_sf"/>
</dbReference>
<dbReference type="CDD" id="cd21120">
    <property type="entry name" value="SPASM_anSME"/>
    <property type="match status" value="1"/>
</dbReference>
<evidence type="ECO:0000256" key="3">
    <source>
        <dbReference type="ARBA" id="ARBA00022691"/>
    </source>
</evidence>
<dbReference type="SFLD" id="SFLDS00029">
    <property type="entry name" value="Radical_SAM"/>
    <property type="match status" value="1"/>
</dbReference>
<dbReference type="SFLD" id="SFLDG01067">
    <property type="entry name" value="SPASM/twitch_domain_containing"/>
    <property type="match status" value="1"/>
</dbReference>
<dbReference type="InterPro" id="IPR013785">
    <property type="entry name" value="Aldolase_TIM"/>
</dbReference>
<keyword evidence="4" id="KW-0479">Metal-binding</keyword>
<keyword evidence="2" id="KW-0004">4Fe-4S</keyword>
<dbReference type="NCBIfam" id="NF010308">
    <property type="entry name" value="PRK13745.1"/>
    <property type="match status" value="1"/>
</dbReference>
<dbReference type="SFLD" id="SFLDG01072">
    <property type="entry name" value="dehydrogenase_like"/>
    <property type="match status" value="1"/>
</dbReference>
<dbReference type="GO" id="GO:0016491">
    <property type="term" value="F:oxidoreductase activity"/>
    <property type="evidence" value="ECO:0007669"/>
    <property type="project" value="InterPro"/>
</dbReference>
<dbReference type="Proteomes" id="UP000027442">
    <property type="component" value="Unassembled WGS sequence"/>
</dbReference>
<organism evidence="9 10">
    <name type="scientific">Hoylesella loescheii DSM 19665 = JCM 12249 = ATCC 15930</name>
    <dbReference type="NCBI Taxonomy" id="1122985"/>
    <lineage>
        <taxon>Bacteria</taxon>
        <taxon>Pseudomonadati</taxon>
        <taxon>Bacteroidota</taxon>
        <taxon>Bacteroidia</taxon>
        <taxon>Bacteroidales</taxon>
        <taxon>Prevotellaceae</taxon>
        <taxon>Hoylesella</taxon>
    </lineage>
</organism>
<evidence type="ECO:0000313" key="9">
    <source>
        <dbReference type="EMBL" id="KDR53242.1"/>
    </source>
</evidence>
<dbReference type="GO" id="GO:0051539">
    <property type="term" value="F:4 iron, 4 sulfur cluster binding"/>
    <property type="evidence" value="ECO:0007669"/>
    <property type="project" value="UniProtKB-KW"/>
</dbReference>
<gene>
    <name evidence="9" type="ORF">HMPREF1991_00606</name>
</gene>
<dbReference type="SFLD" id="SFLDG01384">
    <property type="entry name" value="thioether_bond_formation_requi"/>
    <property type="match status" value="1"/>
</dbReference>
<dbReference type="InterPro" id="IPR007197">
    <property type="entry name" value="rSAM"/>
</dbReference>
<evidence type="ECO:0000256" key="1">
    <source>
        <dbReference type="ARBA" id="ARBA00001966"/>
    </source>
</evidence>
<dbReference type="InterPro" id="IPR034491">
    <property type="entry name" value="Anaerob_Ser_sulfatase-maturase"/>
</dbReference>
<keyword evidence="5" id="KW-0408">Iron</keyword>
<dbReference type="GO" id="GO:0046872">
    <property type="term" value="F:metal ion binding"/>
    <property type="evidence" value="ECO:0007669"/>
    <property type="project" value="UniProtKB-KW"/>
</dbReference>
<proteinExistence type="inferred from homology"/>
<protein>
    <submittedName>
        <fullName evidence="9">Anaerobic sulfatase maturase</fullName>
    </submittedName>
</protein>
<dbReference type="InterPro" id="IPR047207">
    <property type="entry name" value="SPASM_anSME"/>
</dbReference>
<dbReference type="PROSITE" id="PS51918">
    <property type="entry name" value="RADICAL_SAM"/>
    <property type="match status" value="1"/>
</dbReference>
<evidence type="ECO:0000256" key="5">
    <source>
        <dbReference type="ARBA" id="ARBA00023004"/>
    </source>
</evidence>
<dbReference type="NCBIfam" id="TIGR04085">
    <property type="entry name" value="rSAM_more_4Fe4S"/>
    <property type="match status" value="1"/>
</dbReference>
<keyword evidence="10" id="KW-1185">Reference proteome</keyword>
<dbReference type="InterPro" id="IPR023885">
    <property type="entry name" value="4Fe4S-binding_SPASM_dom"/>
</dbReference>
<evidence type="ECO:0000256" key="2">
    <source>
        <dbReference type="ARBA" id="ARBA00022485"/>
    </source>
</evidence>
<reference evidence="9 10" key="1">
    <citation type="submission" date="2013-08" db="EMBL/GenBank/DDBJ databases">
        <authorList>
            <person name="Weinstock G."/>
            <person name="Sodergren E."/>
            <person name="Wylie T."/>
            <person name="Fulton L."/>
            <person name="Fulton R."/>
            <person name="Fronick C."/>
            <person name="O'Laughlin M."/>
            <person name="Godfrey J."/>
            <person name="Miner T."/>
            <person name="Herter B."/>
            <person name="Appelbaum E."/>
            <person name="Cordes M."/>
            <person name="Lek S."/>
            <person name="Wollam A."/>
            <person name="Pepin K.H."/>
            <person name="Palsikar V.B."/>
            <person name="Mitreva M."/>
            <person name="Wilson R.K."/>
        </authorList>
    </citation>
    <scope>NUCLEOTIDE SEQUENCE [LARGE SCALE GENOMIC DNA]</scope>
    <source>
        <strain evidence="9 10">ATCC 15930</strain>
    </source>
</reference>
<dbReference type="PANTHER" id="PTHR43273">
    <property type="entry name" value="ANAEROBIC SULFATASE-MATURATING ENZYME HOMOLOG ASLB-RELATED"/>
    <property type="match status" value="1"/>
</dbReference>
<keyword evidence="3" id="KW-0949">S-adenosyl-L-methionine</keyword>
<dbReference type="SFLD" id="SFLDG01386">
    <property type="entry name" value="main_SPASM_domain-containing"/>
    <property type="match status" value="1"/>
</dbReference>
<comment type="cofactor">
    <cofactor evidence="1">
        <name>[4Fe-4S] cluster</name>
        <dbReference type="ChEBI" id="CHEBI:49883"/>
    </cofactor>
</comment>
<dbReference type="NCBIfam" id="TIGR03942">
    <property type="entry name" value="sulfatase_rSAM"/>
    <property type="match status" value="1"/>
</dbReference>
<dbReference type="InterPro" id="IPR023867">
    <property type="entry name" value="Sulphatase_maturase_rSAM"/>
</dbReference>
<dbReference type="PATRIC" id="fig|1122985.7.peg.628"/>
<dbReference type="eggNOG" id="COG0641">
    <property type="taxonomic scope" value="Bacteria"/>
</dbReference>
<dbReference type="SFLD" id="SFLDF00285">
    <property type="entry name" value="anaerobic_Ser-type_sulfatase-m"/>
    <property type="match status" value="1"/>
</dbReference>
<evidence type="ECO:0000313" key="10">
    <source>
        <dbReference type="Proteomes" id="UP000027442"/>
    </source>
</evidence>
<dbReference type="AlphaFoldDB" id="A0A069QKR9"/>
<dbReference type="RefSeq" id="WP_025790006.1">
    <property type="nucleotide sequence ID" value="NZ_KB899218.1"/>
</dbReference>
<evidence type="ECO:0000259" key="8">
    <source>
        <dbReference type="PROSITE" id="PS51918"/>
    </source>
</evidence>
<comment type="caution">
    <text evidence="9">The sequence shown here is derived from an EMBL/GenBank/DDBJ whole genome shotgun (WGS) entry which is preliminary data.</text>
</comment>
<sequence length="411" mass="47873">MATINPFGHPMYIMLKPAGSLCNLRCEYCYYLEKQQLYANCPTHIISDQMLEKFIREYIEAQTTPEVLFTWHGGETLMRPISFYKRALQLQRAYARGRQVDNCIQTNGTLLNDEWCKFFKENNFLVGVSIDGPQEFHDEYRKTASGKPSFHKVMQGIRLLNKHGVEWNALAVVNDFNADYPLDFYHFFKEIKCRYIQFTPIVERIVTRDDGLRLAPGMYEGGQLADFSVTPEQWGNFLCTIFDEWVRNDVGEYYVQLFDATLANWVGVAPGVCTMAAECGHAGVMEFNGDVYACDHFVYPEYKLGNLKDKTIYEMMRSPRQKEFAKLKNALLPQQCKECRFRFACHGECPKNRFLRDRYNQPGLNYLCKGYYQFFEHTAPYFEFMKRELQAQCPPANIMDELKKSHPLGLG</sequence>
<dbReference type="HOGENOM" id="CLU_009273_10_0_10"/>
<dbReference type="PANTHER" id="PTHR43273:SF3">
    <property type="entry name" value="ANAEROBIC SULFATASE-MATURATING ENZYME HOMOLOG ASLB-RELATED"/>
    <property type="match status" value="1"/>
</dbReference>
<dbReference type="Gene3D" id="3.20.20.70">
    <property type="entry name" value="Aldolase class I"/>
    <property type="match status" value="1"/>
</dbReference>
<evidence type="ECO:0000256" key="7">
    <source>
        <dbReference type="ARBA" id="ARBA00023601"/>
    </source>
</evidence>
<evidence type="ECO:0000256" key="6">
    <source>
        <dbReference type="ARBA" id="ARBA00023014"/>
    </source>
</evidence>
<dbReference type="EMBL" id="JNGW01000022">
    <property type="protein sequence ID" value="KDR53242.1"/>
    <property type="molecule type" value="Genomic_DNA"/>
</dbReference>